<evidence type="ECO:0008006" key="3">
    <source>
        <dbReference type="Google" id="ProtNLM"/>
    </source>
</evidence>
<gene>
    <name evidence="1" type="ORF">DJ013_09655</name>
</gene>
<proteinExistence type="predicted"/>
<sequence>MFFTPNFLPSIAYFQKIMETDIININMEDIYVKQTYRNRAQILGANKIENLIIPVNASSTVTANKDVRIENKSKWQRTQLRTIEAAYKSSAFYQFYDYLMIPLFEKDYNFLIDLQLDSLTFCLKAMQMKKTICQATPNDENDVIDIKSKVLPENHHFEPYLQNFGNEFVPNLSVIDLLFCKGPEAYRYLTNQSWSEQ</sequence>
<protein>
    <recommendedName>
        <fullName evidence="3">WbqC family protein</fullName>
    </recommendedName>
</protein>
<dbReference type="AlphaFoldDB" id="A0A2Z4GBB5"/>
<reference evidence="1 2" key="1">
    <citation type="submission" date="2018-05" db="EMBL/GenBank/DDBJ databases">
        <title>Complete genome sequence of Arcticibacterium luteifluviistationis SM1504T, a cytophagaceae bacterium isolated from Arctic surface seawater.</title>
        <authorList>
            <person name="Li Y."/>
            <person name="Qin Q.-L."/>
        </authorList>
    </citation>
    <scope>NUCLEOTIDE SEQUENCE [LARGE SCALE GENOMIC DNA]</scope>
    <source>
        <strain evidence="1 2">SM1504</strain>
    </source>
</reference>
<dbReference type="Pfam" id="PF08889">
    <property type="entry name" value="WbqC"/>
    <property type="match status" value="2"/>
</dbReference>
<organism evidence="1 2">
    <name type="scientific">Arcticibacterium luteifluviistationis</name>
    <dbReference type="NCBI Taxonomy" id="1784714"/>
    <lineage>
        <taxon>Bacteria</taxon>
        <taxon>Pseudomonadati</taxon>
        <taxon>Bacteroidota</taxon>
        <taxon>Cytophagia</taxon>
        <taxon>Cytophagales</taxon>
        <taxon>Leadbetterellaceae</taxon>
        <taxon>Arcticibacterium</taxon>
    </lineage>
</organism>
<dbReference type="Proteomes" id="UP000249873">
    <property type="component" value="Chromosome"/>
</dbReference>
<name>A0A2Z4GBB5_9BACT</name>
<accession>A0A2Z4GBB5</accession>
<evidence type="ECO:0000313" key="2">
    <source>
        <dbReference type="Proteomes" id="UP000249873"/>
    </source>
</evidence>
<keyword evidence="2" id="KW-1185">Reference proteome</keyword>
<dbReference type="RefSeq" id="WP_111371617.1">
    <property type="nucleotide sequence ID" value="NZ_CP029480.1"/>
</dbReference>
<dbReference type="OrthoDB" id="1523452at2"/>
<dbReference type="InterPro" id="IPR014985">
    <property type="entry name" value="WbqC"/>
</dbReference>
<dbReference type="KEGG" id="als:DJ013_09655"/>
<evidence type="ECO:0000313" key="1">
    <source>
        <dbReference type="EMBL" id="AWV98424.1"/>
    </source>
</evidence>
<dbReference type="EMBL" id="CP029480">
    <property type="protein sequence ID" value="AWV98424.1"/>
    <property type="molecule type" value="Genomic_DNA"/>
</dbReference>